<name>A0ACD3ZA84_FUSSC</name>
<evidence type="ECO:0000313" key="2">
    <source>
        <dbReference type="Proteomes" id="UP000830768"/>
    </source>
</evidence>
<dbReference type="Proteomes" id="UP000830768">
    <property type="component" value="Chromosome 8"/>
</dbReference>
<proteinExistence type="predicted"/>
<dbReference type="EMBL" id="CP090036">
    <property type="protein sequence ID" value="UPK98111.1"/>
    <property type="molecule type" value="Genomic_DNA"/>
</dbReference>
<gene>
    <name evidence="1" type="ORF">LCI18_009046</name>
</gene>
<sequence>MDRGSLGGGPSSVRRDGAGELSLRIVQVAQTRYPGFTSFSPDAEAHSRLANGVIIMLTLLGHPFRRTDASYTARLAALLWLLPIQCLSPFQGFVTGTTSCFSFSPSFSLFSITERLMHLLHTIKQATVPSAISSQRPVA</sequence>
<evidence type="ECO:0000313" key="1">
    <source>
        <dbReference type="EMBL" id="UPK98111.1"/>
    </source>
</evidence>
<keyword evidence="2" id="KW-1185">Reference proteome</keyword>
<protein>
    <submittedName>
        <fullName evidence="1">Uncharacterized protein</fullName>
    </submittedName>
</protein>
<organism evidence="1 2">
    <name type="scientific">Fusarium solani subsp. cucurbitae</name>
    <name type="common">Neocosmosporum cucurbitae</name>
    <dbReference type="NCBI Taxonomy" id="2747967"/>
    <lineage>
        <taxon>Eukaryota</taxon>
        <taxon>Fungi</taxon>
        <taxon>Dikarya</taxon>
        <taxon>Ascomycota</taxon>
        <taxon>Pezizomycotina</taxon>
        <taxon>Sordariomycetes</taxon>
        <taxon>Hypocreomycetidae</taxon>
        <taxon>Hypocreales</taxon>
        <taxon>Nectriaceae</taxon>
        <taxon>Fusarium</taxon>
        <taxon>Fusarium solani species complex</taxon>
    </lineage>
</organism>
<reference evidence="1" key="1">
    <citation type="submission" date="2021-11" db="EMBL/GenBank/DDBJ databases">
        <title>Fusarium solani-melongenae Genome sequencing and assembly.</title>
        <authorList>
            <person name="Xie S."/>
            <person name="Huang L."/>
            <person name="Zhang X."/>
        </authorList>
    </citation>
    <scope>NUCLEOTIDE SEQUENCE</scope>
    <source>
        <strain evidence="1">CRI 24-3</strain>
    </source>
</reference>
<accession>A0ACD3ZA84</accession>